<dbReference type="SUPFAM" id="SSF81345">
    <property type="entry name" value="ABC transporter involved in vitamin B12 uptake, BtuC"/>
    <property type="match status" value="1"/>
</dbReference>
<evidence type="ECO:0000256" key="7">
    <source>
        <dbReference type="ARBA" id="ARBA00023136"/>
    </source>
</evidence>
<feature type="transmembrane region" description="Helical" evidence="8">
    <location>
        <begin position="208"/>
        <end position="228"/>
    </location>
</feature>
<dbReference type="InterPro" id="IPR037294">
    <property type="entry name" value="ABC_BtuC-like"/>
</dbReference>
<dbReference type="GO" id="GO:0033214">
    <property type="term" value="P:siderophore-iron import into cell"/>
    <property type="evidence" value="ECO:0007669"/>
    <property type="project" value="TreeGrafter"/>
</dbReference>
<dbReference type="GO" id="GO:0005886">
    <property type="term" value="C:plasma membrane"/>
    <property type="evidence" value="ECO:0007669"/>
    <property type="project" value="UniProtKB-SubCell"/>
</dbReference>
<name>A0A428ZUM7_KIBAR</name>
<proteinExistence type="inferred from homology"/>
<evidence type="ECO:0000313" key="10">
    <source>
        <dbReference type="Proteomes" id="UP000287547"/>
    </source>
</evidence>
<feature type="transmembrane region" description="Helical" evidence="8">
    <location>
        <begin position="136"/>
        <end position="155"/>
    </location>
</feature>
<feature type="transmembrane region" description="Helical" evidence="8">
    <location>
        <begin position="27"/>
        <end position="51"/>
    </location>
</feature>
<evidence type="ECO:0000313" key="9">
    <source>
        <dbReference type="EMBL" id="RSM91722.1"/>
    </source>
</evidence>
<keyword evidence="7 8" id="KW-0472">Membrane</keyword>
<dbReference type="FunFam" id="1.10.3470.10:FF:000001">
    <property type="entry name" value="Vitamin B12 ABC transporter permease BtuC"/>
    <property type="match status" value="1"/>
</dbReference>
<dbReference type="PANTHER" id="PTHR30472:SF1">
    <property type="entry name" value="FE(3+) DICITRATE TRANSPORT SYSTEM PERMEASE PROTEIN FECC-RELATED"/>
    <property type="match status" value="1"/>
</dbReference>
<dbReference type="CDD" id="cd06550">
    <property type="entry name" value="TM_ABC_iron-siderophores_like"/>
    <property type="match status" value="1"/>
</dbReference>
<comment type="subcellular location">
    <subcellularLocation>
        <location evidence="1">Cell membrane</location>
        <topology evidence="1">Multi-pass membrane protein</topology>
    </subcellularLocation>
</comment>
<evidence type="ECO:0000256" key="8">
    <source>
        <dbReference type="SAM" id="Phobius"/>
    </source>
</evidence>
<sequence length="351" mass="35964">MLTLRWRLRLGFPNCSEVAVGGRRRSLVLVGAGVLAILAVLASLAVGNLGIPLGEVWRALVSPDDSASSLIVQTQRIPRTVLGVAAGAALAVAGVLMQSLTRNPLAEPRIMGVSSGASLGVVIAIFVFGVETLPGYVWFGILGALAAGLLVYGLAARTRSGSSPVTLALVGAALDASFGAVVIAVLTLDAQTFEQYRYWVIGSLTGRPADVSFTVLPFILVGLLLAMISARGLDALALGEDVAVGLGSRIAMTRFSAAAGSVLLTGAAVAAAGPIGFVGLAVPHFARALVGSDHRWLLAVSVPLGVVFLLGADVIGRVILLPDEIRAGVITAVLGAPFLLFLVRRPRLVTA</sequence>
<organism evidence="9 10">
    <name type="scientific">Kibdelosporangium aridum</name>
    <dbReference type="NCBI Taxonomy" id="2030"/>
    <lineage>
        <taxon>Bacteria</taxon>
        <taxon>Bacillati</taxon>
        <taxon>Actinomycetota</taxon>
        <taxon>Actinomycetes</taxon>
        <taxon>Pseudonocardiales</taxon>
        <taxon>Pseudonocardiaceae</taxon>
        <taxon>Kibdelosporangium</taxon>
    </lineage>
</organism>
<evidence type="ECO:0000256" key="2">
    <source>
        <dbReference type="ARBA" id="ARBA00007935"/>
    </source>
</evidence>
<keyword evidence="5 8" id="KW-0812">Transmembrane</keyword>
<feature type="transmembrane region" description="Helical" evidence="8">
    <location>
        <begin position="258"/>
        <end position="284"/>
    </location>
</feature>
<accession>A0A428ZUM7</accession>
<dbReference type="GO" id="GO:0022857">
    <property type="term" value="F:transmembrane transporter activity"/>
    <property type="evidence" value="ECO:0007669"/>
    <property type="project" value="InterPro"/>
</dbReference>
<keyword evidence="6 8" id="KW-1133">Transmembrane helix</keyword>
<evidence type="ECO:0000256" key="6">
    <source>
        <dbReference type="ARBA" id="ARBA00022989"/>
    </source>
</evidence>
<feature type="transmembrane region" description="Helical" evidence="8">
    <location>
        <begin position="110"/>
        <end position="130"/>
    </location>
</feature>
<dbReference type="Gene3D" id="1.10.3470.10">
    <property type="entry name" value="ABC transporter involved in vitamin B12 uptake, BtuC"/>
    <property type="match status" value="1"/>
</dbReference>
<comment type="similarity">
    <text evidence="2">Belongs to the binding-protein-dependent transport system permease family. FecCD subfamily.</text>
</comment>
<dbReference type="Proteomes" id="UP000287547">
    <property type="component" value="Unassembled WGS sequence"/>
</dbReference>
<comment type="caution">
    <text evidence="9">The sequence shown here is derived from an EMBL/GenBank/DDBJ whole genome shotgun (WGS) entry which is preliminary data.</text>
</comment>
<feature type="transmembrane region" description="Helical" evidence="8">
    <location>
        <begin position="296"/>
        <end position="319"/>
    </location>
</feature>
<gene>
    <name evidence="9" type="ORF">DMH04_01750</name>
</gene>
<evidence type="ECO:0000256" key="3">
    <source>
        <dbReference type="ARBA" id="ARBA00022448"/>
    </source>
</evidence>
<evidence type="ECO:0000256" key="4">
    <source>
        <dbReference type="ARBA" id="ARBA00022475"/>
    </source>
</evidence>
<dbReference type="InterPro" id="IPR000522">
    <property type="entry name" value="ABC_transptr_permease_BtuC"/>
</dbReference>
<dbReference type="EMBL" id="QHKI01000001">
    <property type="protein sequence ID" value="RSM91722.1"/>
    <property type="molecule type" value="Genomic_DNA"/>
</dbReference>
<dbReference type="Pfam" id="PF01032">
    <property type="entry name" value="FecCD"/>
    <property type="match status" value="1"/>
</dbReference>
<feature type="transmembrane region" description="Helical" evidence="8">
    <location>
        <begin position="80"/>
        <end position="98"/>
    </location>
</feature>
<evidence type="ECO:0000256" key="1">
    <source>
        <dbReference type="ARBA" id="ARBA00004651"/>
    </source>
</evidence>
<protein>
    <submittedName>
        <fullName evidence="9">Iron ABC transporter permease</fullName>
    </submittedName>
</protein>
<reference evidence="9 10" key="1">
    <citation type="submission" date="2018-05" db="EMBL/GenBank/DDBJ databases">
        <title>Evolution of GPA BGCs.</title>
        <authorList>
            <person name="Waglechner N."/>
            <person name="Wright G.D."/>
        </authorList>
    </citation>
    <scope>NUCLEOTIDE SEQUENCE [LARGE SCALE GENOMIC DNA]</scope>
    <source>
        <strain evidence="9 10">A82846</strain>
    </source>
</reference>
<keyword evidence="3" id="KW-0813">Transport</keyword>
<keyword evidence="4" id="KW-1003">Cell membrane</keyword>
<dbReference type="PANTHER" id="PTHR30472">
    <property type="entry name" value="FERRIC ENTEROBACTIN TRANSPORT SYSTEM PERMEASE PROTEIN"/>
    <property type="match status" value="1"/>
</dbReference>
<feature type="transmembrane region" description="Helical" evidence="8">
    <location>
        <begin position="167"/>
        <end position="188"/>
    </location>
</feature>
<dbReference type="AlphaFoldDB" id="A0A428ZUM7"/>
<feature type="transmembrane region" description="Helical" evidence="8">
    <location>
        <begin position="325"/>
        <end position="343"/>
    </location>
</feature>
<evidence type="ECO:0000256" key="5">
    <source>
        <dbReference type="ARBA" id="ARBA00022692"/>
    </source>
</evidence>
<dbReference type="OrthoDB" id="9782305at2"/>